<gene>
    <name evidence="1" type="ordered locus">STHERM_c17310</name>
</gene>
<dbReference type="Proteomes" id="UP000001296">
    <property type="component" value="Chromosome"/>
</dbReference>
<name>E0RP04_WINT6</name>
<protein>
    <submittedName>
        <fullName evidence="1">Uncharacterized protein</fullName>
    </submittedName>
</protein>
<dbReference type="HOGENOM" id="CLU_2095302_0_0_12"/>
<evidence type="ECO:0000313" key="2">
    <source>
        <dbReference type="Proteomes" id="UP000001296"/>
    </source>
</evidence>
<reference evidence="1 2" key="2">
    <citation type="journal article" date="2010" name="J. Bacteriol.">
        <title>Genome sequence of the polysaccharide-degrading, thermophilic anaerobe Spirochaeta thermophila DSM 6192.</title>
        <authorList>
            <person name="Angelov A."/>
            <person name="Liebl S."/>
            <person name="Ballschmiter M."/>
            <person name="Bomeke M."/>
            <person name="Lehmann R."/>
            <person name="Liesegang H."/>
            <person name="Daniel R."/>
            <person name="Liebl W."/>
        </authorList>
    </citation>
    <scope>NUCLEOTIDE SEQUENCE [LARGE SCALE GENOMIC DNA]</scope>
    <source>
        <strain evidence="2">ATCC 49972 / DSM 6192 / RI 19.B1</strain>
    </source>
</reference>
<sequence>MTEQEFQKAYEEILEGLERLPDHDPDIIQKTAAHLDMLSFSFTQGRLDLDLVRITKSRLREELERLASLGPEEFEAELNMERPYSGGDKQAWAREAKLQRMRFLLDKYAFVCRLRDNDPETWDAVNELFYDD</sequence>
<dbReference type="EMBL" id="CP001698">
    <property type="protein sequence ID" value="ADN02666.1"/>
    <property type="molecule type" value="Genomic_DNA"/>
</dbReference>
<dbReference type="RefSeq" id="WP_013314505.1">
    <property type="nucleotide sequence ID" value="NC_014484.1"/>
</dbReference>
<accession>E0RP04</accession>
<dbReference type="AlphaFoldDB" id="E0RP04"/>
<proteinExistence type="predicted"/>
<reference key="1">
    <citation type="submission" date="2009-08" db="EMBL/GenBank/DDBJ databases">
        <title>The genome sequence of Spirochaeta thermophila DSM6192.</title>
        <authorList>
            <person name="Angelov A."/>
            <person name="Mientus M."/>
            <person name="Wittenberg S."/>
            <person name="Lehmann R."/>
            <person name="Liesegang H."/>
            <person name="Daniel R."/>
            <person name="Liebl W."/>
        </authorList>
    </citation>
    <scope>NUCLEOTIDE SEQUENCE</scope>
    <source>
        <strain>DSM 6192</strain>
    </source>
</reference>
<evidence type="ECO:0000313" key="1">
    <source>
        <dbReference type="EMBL" id="ADN02666.1"/>
    </source>
</evidence>
<dbReference type="PaxDb" id="665571-STHERM_c17310"/>
<organism evidence="1 2">
    <name type="scientific">Winmispira thermophila (strain ATCC 49972 / DSM 6192 / RI 19.B1)</name>
    <name type="common">Spirochaeta thermophila</name>
    <dbReference type="NCBI Taxonomy" id="665571"/>
    <lineage>
        <taxon>Bacteria</taxon>
        <taxon>Pseudomonadati</taxon>
        <taxon>Spirochaetota</taxon>
        <taxon>Spirochaetia</taxon>
        <taxon>Winmispirales</taxon>
        <taxon>Winmispiraceae</taxon>
        <taxon>Winmispira</taxon>
    </lineage>
</organism>
<dbReference type="KEGG" id="sta:STHERM_c17310"/>